<dbReference type="PANTHER" id="PTHR32196">
    <property type="entry name" value="ABC TRANSPORTER PERMEASE PROTEIN YPHD-RELATED-RELATED"/>
    <property type="match status" value="1"/>
</dbReference>
<protein>
    <submittedName>
        <fullName evidence="8">Ribose ABC transporter permease</fullName>
    </submittedName>
</protein>
<accession>A0ABX6VWA5</accession>
<evidence type="ECO:0000313" key="8">
    <source>
        <dbReference type="EMBL" id="QPI53718.1"/>
    </source>
</evidence>
<dbReference type="PANTHER" id="PTHR32196:SF72">
    <property type="entry name" value="RIBOSE IMPORT PERMEASE PROTEIN RBSC"/>
    <property type="match status" value="1"/>
</dbReference>
<evidence type="ECO:0000256" key="6">
    <source>
        <dbReference type="SAM" id="MobiDB-lite"/>
    </source>
</evidence>
<feature type="transmembrane region" description="Helical" evidence="7">
    <location>
        <begin position="290"/>
        <end position="309"/>
    </location>
</feature>
<dbReference type="Proteomes" id="UP000663421">
    <property type="component" value="Chromosome"/>
</dbReference>
<evidence type="ECO:0000256" key="3">
    <source>
        <dbReference type="ARBA" id="ARBA00022692"/>
    </source>
</evidence>
<organism evidence="8 9">
    <name type="scientific">Streptomyces malaysiensis</name>
    <dbReference type="NCBI Taxonomy" id="92644"/>
    <lineage>
        <taxon>Bacteria</taxon>
        <taxon>Bacillati</taxon>
        <taxon>Actinomycetota</taxon>
        <taxon>Actinomycetes</taxon>
        <taxon>Kitasatosporales</taxon>
        <taxon>Streptomycetaceae</taxon>
        <taxon>Streptomyces</taxon>
        <taxon>Streptomyces violaceusniger group</taxon>
    </lineage>
</organism>
<keyword evidence="9" id="KW-1185">Reference proteome</keyword>
<feature type="transmembrane region" description="Helical" evidence="7">
    <location>
        <begin position="97"/>
        <end position="130"/>
    </location>
</feature>
<evidence type="ECO:0000256" key="2">
    <source>
        <dbReference type="ARBA" id="ARBA00022475"/>
    </source>
</evidence>
<feature type="transmembrane region" description="Helical" evidence="7">
    <location>
        <begin position="137"/>
        <end position="163"/>
    </location>
</feature>
<feature type="transmembrane region" description="Helical" evidence="7">
    <location>
        <begin position="39"/>
        <end position="60"/>
    </location>
</feature>
<proteinExistence type="predicted"/>
<dbReference type="CDD" id="cd06579">
    <property type="entry name" value="TM_PBP1_transp_AraH_like"/>
    <property type="match status" value="1"/>
</dbReference>
<keyword evidence="3 7" id="KW-0812">Transmembrane</keyword>
<evidence type="ECO:0000313" key="9">
    <source>
        <dbReference type="Proteomes" id="UP000663421"/>
    </source>
</evidence>
<keyword evidence="5 7" id="KW-0472">Membrane</keyword>
<evidence type="ECO:0000256" key="5">
    <source>
        <dbReference type="ARBA" id="ARBA00023136"/>
    </source>
</evidence>
<name>A0ABX6VWA5_STRMQ</name>
<reference evidence="8 9" key="1">
    <citation type="submission" date="2020-11" db="EMBL/GenBank/DDBJ databases">
        <title>Complete genome sequence unveiled secondary metabolic potentials in Streptomyces solisilvae HNM0141.</title>
        <authorList>
            <person name="Huang X."/>
        </authorList>
    </citation>
    <scope>NUCLEOTIDE SEQUENCE [LARGE SCALE GENOMIC DNA]</scope>
    <source>
        <strain evidence="8 9">HNM0141</strain>
    </source>
</reference>
<gene>
    <name evidence="8" type="ORF">I1A49_01145</name>
</gene>
<evidence type="ECO:0000256" key="4">
    <source>
        <dbReference type="ARBA" id="ARBA00022989"/>
    </source>
</evidence>
<feature type="transmembrane region" description="Helical" evidence="7">
    <location>
        <begin position="72"/>
        <end position="91"/>
    </location>
</feature>
<feature type="region of interest" description="Disordered" evidence="6">
    <location>
        <begin position="1"/>
        <end position="24"/>
    </location>
</feature>
<keyword evidence="4 7" id="KW-1133">Transmembrane helix</keyword>
<feature type="transmembrane region" description="Helical" evidence="7">
    <location>
        <begin position="183"/>
        <end position="205"/>
    </location>
</feature>
<dbReference type="Pfam" id="PF02653">
    <property type="entry name" value="BPD_transp_2"/>
    <property type="match status" value="1"/>
</dbReference>
<dbReference type="EMBL" id="CP065050">
    <property type="protein sequence ID" value="QPI53718.1"/>
    <property type="molecule type" value="Genomic_DNA"/>
</dbReference>
<sequence length="357" mass="36782">MSDHSPSPRLQVKPESTAESRRGPVTSSGFDFAYWWDRVGILVVLVVLTALMAAIAPNFATVDNLLNIARSISINAILAAGMTFVILTAGIDLSVGSIVAVSGIVAVLTATSGLPSPVAVVVGVLVGAAAGVVNGLLIAYLSLAAFIVTLGTMTFLRGLGYTMTDGQPVVSNVLNFRDLGNGYIAGIPVPVVIMVIVYLVAWFTLERTRYGKHVYAVGGNAEAARLAGINVRRVTTSVYAIAGACAGLAGVIFAARVVSAQPTAGTSYELDAIAAVVLGGTSLMGGRGRLVGTLVGSVILGVLSTGLILMNVQFFTQLLIKGVVIILAVAIDSLKRHPLRLRRPSAPGAATATTQRS</sequence>
<keyword evidence="2" id="KW-1003">Cell membrane</keyword>
<comment type="subcellular location">
    <subcellularLocation>
        <location evidence="1">Cell membrane</location>
        <topology evidence="1">Multi-pass membrane protein</topology>
    </subcellularLocation>
</comment>
<evidence type="ECO:0000256" key="7">
    <source>
        <dbReference type="SAM" id="Phobius"/>
    </source>
</evidence>
<evidence type="ECO:0000256" key="1">
    <source>
        <dbReference type="ARBA" id="ARBA00004651"/>
    </source>
</evidence>
<feature type="transmembrane region" description="Helical" evidence="7">
    <location>
        <begin position="238"/>
        <end position="259"/>
    </location>
</feature>
<dbReference type="InterPro" id="IPR001851">
    <property type="entry name" value="ABC_transp_permease"/>
</dbReference>